<keyword evidence="6" id="KW-0732">Signal</keyword>
<evidence type="ECO:0000256" key="4">
    <source>
        <dbReference type="ARBA" id="ARBA00022679"/>
    </source>
</evidence>
<evidence type="ECO:0000259" key="17">
    <source>
        <dbReference type="Pfam" id="PF12810"/>
    </source>
</evidence>
<accession>C3ZKD1</accession>
<dbReference type="Pfam" id="PF12810">
    <property type="entry name" value="ALK_LTK_GRD"/>
    <property type="match status" value="1"/>
</dbReference>
<proteinExistence type="predicted"/>
<dbReference type="PANTHER" id="PTHR31535">
    <property type="match status" value="1"/>
</dbReference>
<reference evidence="18" key="1">
    <citation type="journal article" date="2008" name="Nature">
        <title>The amphioxus genome and the evolution of the chordate karyotype.</title>
        <authorList>
            <consortium name="US DOE Joint Genome Institute (JGI-PGF)"/>
            <person name="Putnam N.H."/>
            <person name="Butts T."/>
            <person name="Ferrier D.E.K."/>
            <person name="Furlong R.F."/>
            <person name="Hellsten U."/>
            <person name="Kawashima T."/>
            <person name="Robinson-Rechavi M."/>
            <person name="Shoguchi E."/>
            <person name="Terry A."/>
            <person name="Yu J.-K."/>
            <person name="Benito-Gutierrez E.L."/>
            <person name="Dubchak I."/>
            <person name="Garcia-Fernandez J."/>
            <person name="Gibson-Brown J.J."/>
            <person name="Grigoriev I.V."/>
            <person name="Horton A.C."/>
            <person name="de Jong P.J."/>
            <person name="Jurka J."/>
            <person name="Kapitonov V.V."/>
            <person name="Kohara Y."/>
            <person name="Kuroki Y."/>
            <person name="Lindquist E."/>
            <person name="Lucas S."/>
            <person name="Osoegawa K."/>
            <person name="Pennacchio L.A."/>
            <person name="Salamov A.A."/>
            <person name="Satou Y."/>
            <person name="Sauka-Spengler T."/>
            <person name="Schmutz J."/>
            <person name="Shin-I T."/>
            <person name="Toyoda A."/>
            <person name="Bronner-Fraser M."/>
            <person name="Fujiyama A."/>
            <person name="Holland L.Z."/>
            <person name="Holland P.W.H."/>
            <person name="Satoh N."/>
            <person name="Rokhsar D.S."/>
        </authorList>
    </citation>
    <scope>NUCLEOTIDE SEQUENCE [LARGE SCALE GENOMIC DNA]</scope>
    <source>
        <strain evidence="18">S238N-H82</strain>
        <tissue evidence="18">Testes</tissue>
    </source>
</reference>
<evidence type="ECO:0000256" key="10">
    <source>
        <dbReference type="ARBA" id="ARBA00022989"/>
    </source>
</evidence>
<evidence type="ECO:0000256" key="16">
    <source>
        <dbReference type="SAM" id="MobiDB-lite"/>
    </source>
</evidence>
<keyword evidence="5" id="KW-0812">Transmembrane</keyword>
<keyword evidence="8" id="KW-0418">Kinase</keyword>
<keyword evidence="3" id="KW-1003">Cell membrane</keyword>
<evidence type="ECO:0000256" key="13">
    <source>
        <dbReference type="ARBA" id="ARBA00023157"/>
    </source>
</evidence>
<dbReference type="STRING" id="7739.C3ZKD1"/>
<keyword evidence="12" id="KW-0829">Tyrosine-protein kinase</keyword>
<dbReference type="EC" id="2.7.10.1" evidence="2"/>
<evidence type="ECO:0000256" key="11">
    <source>
        <dbReference type="ARBA" id="ARBA00023136"/>
    </source>
</evidence>
<evidence type="ECO:0000256" key="5">
    <source>
        <dbReference type="ARBA" id="ARBA00022692"/>
    </source>
</evidence>
<evidence type="ECO:0000256" key="7">
    <source>
        <dbReference type="ARBA" id="ARBA00022741"/>
    </source>
</evidence>
<name>C3ZKD1_BRAFL</name>
<dbReference type="eggNOG" id="KOG2177">
    <property type="taxonomic scope" value="Eukaryota"/>
</dbReference>
<dbReference type="InParanoid" id="C3ZKD1"/>
<keyword evidence="15" id="KW-0325">Glycoprotein</keyword>
<keyword evidence="11" id="KW-0472">Membrane</keyword>
<evidence type="ECO:0000256" key="9">
    <source>
        <dbReference type="ARBA" id="ARBA00022840"/>
    </source>
</evidence>
<feature type="domain" description="ALK/LTK-like glycine-rich" evidence="17">
    <location>
        <begin position="58"/>
        <end position="181"/>
    </location>
</feature>
<feature type="region of interest" description="Disordered" evidence="16">
    <location>
        <begin position="164"/>
        <end position="191"/>
    </location>
</feature>
<dbReference type="AlphaFoldDB" id="C3ZKD1"/>
<evidence type="ECO:0000256" key="15">
    <source>
        <dbReference type="ARBA" id="ARBA00023180"/>
    </source>
</evidence>
<keyword evidence="9" id="KW-0067">ATP-binding</keyword>
<evidence type="ECO:0000256" key="3">
    <source>
        <dbReference type="ARBA" id="ARBA00022475"/>
    </source>
</evidence>
<keyword evidence="7" id="KW-0547">Nucleotide-binding</keyword>
<keyword evidence="14" id="KW-0675">Receptor</keyword>
<dbReference type="GO" id="GO:0004714">
    <property type="term" value="F:transmembrane receptor protein tyrosine kinase activity"/>
    <property type="evidence" value="ECO:0007669"/>
    <property type="project" value="UniProtKB-EC"/>
</dbReference>
<keyword evidence="10" id="KW-1133">Transmembrane helix</keyword>
<comment type="subcellular location">
    <subcellularLocation>
        <location evidence="1">Cell membrane</location>
        <topology evidence="1">Single-pass type I membrane protein</topology>
    </subcellularLocation>
</comment>
<evidence type="ECO:0000256" key="6">
    <source>
        <dbReference type="ARBA" id="ARBA00022729"/>
    </source>
</evidence>
<organism>
    <name type="scientific">Branchiostoma floridae</name>
    <name type="common">Florida lancelet</name>
    <name type="synonym">Amphioxus</name>
    <dbReference type="NCBI Taxonomy" id="7739"/>
    <lineage>
        <taxon>Eukaryota</taxon>
        <taxon>Metazoa</taxon>
        <taxon>Chordata</taxon>
        <taxon>Cephalochordata</taxon>
        <taxon>Leptocardii</taxon>
        <taxon>Amphioxiformes</taxon>
        <taxon>Branchiostomatidae</taxon>
        <taxon>Branchiostoma</taxon>
    </lineage>
</organism>
<sequence>MAALVIYTADPGFRTARFTTIGARGREGPTSLGDHYRGQDHEKLVTLQNGIQLFTVPETGNYRIEAAGAAGGWAGQTDITSGWYNRSMVCRGALVMGNFQFQKGDVLKILVGQEGLKTKANFSAGGGGGTFVTSFDDAPYIIAGGGGGNSCIKARYETCDGTTLTSGQAGNSDEEVFAGGTDGLGATEGAI</sequence>
<evidence type="ECO:0000256" key="12">
    <source>
        <dbReference type="ARBA" id="ARBA00023137"/>
    </source>
</evidence>
<gene>
    <name evidence="18" type="ORF">BRAFLDRAFT_69428</name>
</gene>
<dbReference type="PANTHER" id="PTHR31535:SF3">
    <property type="entry name" value="REGULATORY PROTEIN ZESTE"/>
    <property type="match status" value="1"/>
</dbReference>
<keyword evidence="13" id="KW-1015">Disulfide bond</keyword>
<evidence type="ECO:0000256" key="1">
    <source>
        <dbReference type="ARBA" id="ARBA00004251"/>
    </source>
</evidence>
<dbReference type="GO" id="GO:0005886">
    <property type="term" value="C:plasma membrane"/>
    <property type="evidence" value="ECO:0007669"/>
    <property type="project" value="UniProtKB-SubCell"/>
</dbReference>
<evidence type="ECO:0000256" key="8">
    <source>
        <dbReference type="ARBA" id="ARBA00022777"/>
    </source>
</evidence>
<dbReference type="EMBL" id="GG666636">
    <property type="protein sequence ID" value="EEN47030.1"/>
    <property type="molecule type" value="Genomic_DNA"/>
</dbReference>
<dbReference type="InterPro" id="IPR055163">
    <property type="entry name" value="ALK/LTK-like_GRD"/>
</dbReference>
<evidence type="ECO:0000256" key="2">
    <source>
        <dbReference type="ARBA" id="ARBA00011902"/>
    </source>
</evidence>
<dbReference type="GO" id="GO:0005524">
    <property type="term" value="F:ATP binding"/>
    <property type="evidence" value="ECO:0007669"/>
    <property type="project" value="UniProtKB-KW"/>
</dbReference>
<keyword evidence="4" id="KW-0808">Transferase</keyword>
<protein>
    <recommendedName>
        <fullName evidence="2">receptor protein-tyrosine kinase</fullName>
        <ecNumber evidence="2">2.7.10.1</ecNumber>
    </recommendedName>
</protein>
<evidence type="ECO:0000256" key="14">
    <source>
        <dbReference type="ARBA" id="ARBA00023170"/>
    </source>
</evidence>
<evidence type="ECO:0000313" key="18">
    <source>
        <dbReference type="EMBL" id="EEN47030.1"/>
    </source>
</evidence>